<name>A0ABT8E8Y8_9BACL</name>
<accession>A0ABT8E8Y8</accession>
<comment type="caution">
    <text evidence="1">The sequence shown here is derived from an EMBL/GenBank/DDBJ whole genome shotgun (WGS) entry which is preliminary data.</text>
</comment>
<gene>
    <name evidence="1" type="ORF">QYF49_15260</name>
</gene>
<evidence type="ECO:0000313" key="1">
    <source>
        <dbReference type="EMBL" id="MDN4074344.1"/>
    </source>
</evidence>
<reference evidence="1" key="1">
    <citation type="submission" date="2023-06" db="EMBL/GenBank/DDBJ databases">
        <title>Draft Genome Sequences of Representative Paenibacillus Polymyxa, Bacillus cereus, Fictibacillus sp., and Brevibacillus agri Strains Isolated from Amazonian Dark Earth.</title>
        <authorList>
            <person name="Pellegrinetti T.A."/>
            <person name="Cunha I.C.M."/>
            <person name="Chaves M.G."/>
            <person name="Freitas A.S."/>
            <person name="Silva A.V.R."/>
            <person name="Tsai S.M."/>
            <person name="Mendes L.W."/>
        </authorList>
    </citation>
    <scope>NUCLEOTIDE SEQUENCE</scope>
    <source>
        <strain evidence="1">CENA-BCM004</strain>
    </source>
</reference>
<evidence type="ECO:0000313" key="2">
    <source>
        <dbReference type="Proteomes" id="UP001168694"/>
    </source>
</evidence>
<organism evidence="1 2">
    <name type="scientific">Fictibacillus terranigra</name>
    <dbReference type="NCBI Taxonomy" id="3058424"/>
    <lineage>
        <taxon>Bacteria</taxon>
        <taxon>Bacillati</taxon>
        <taxon>Bacillota</taxon>
        <taxon>Bacilli</taxon>
        <taxon>Bacillales</taxon>
        <taxon>Fictibacillaceae</taxon>
        <taxon>Fictibacillus</taxon>
    </lineage>
</organism>
<dbReference type="Proteomes" id="UP001168694">
    <property type="component" value="Unassembled WGS sequence"/>
</dbReference>
<proteinExistence type="predicted"/>
<protein>
    <submittedName>
        <fullName evidence="1">Uncharacterized protein</fullName>
    </submittedName>
</protein>
<sequence>MDNVIYSGYISLYGHGITLLFAKTLPWLSLAFDFMTTIQPPFLWGFYREVFYAARQEFNANSLTNNVFFEAEKAKYWTGYTRNHELTHKTAETSEVVFHNNTAA</sequence>
<dbReference type="EMBL" id="JAUHLN010000003">
    <property type="protein sequence ID" value="MDN4074344.1"/>
    <property type="molecule type" value="Genomic_DNA"/>
</dbReference>
<dbReference type="RefSeq" id="WP_290400479.1">
    <property type="nucleotide sequence ID" value="NZ_JAUHLN010000003.1"/>
</dbReference>
<keyword evidence="2" id="KW-1185">Reference proteome</keyword>